<name>A0A285LXD5_9NOCA</name>
<dbReference type="GO" id="GO:0030170">
    <property type="term" value="F:pyridoxal phosphate binding"/>
    <property type="evidence" value="ECO:0007669"/>
    <property type="project" value="InterPro"/>
</dbReference>
<dbReference type="PANTHER" id="PTHR30212:SF2">
    <property type="entry name" value="PROTEIN YIIM"/>
    <property type="match status" value="1"/>
</dbReference>
<dbReference type="STRING" id="1379680.GCA_001612615_05499"/>
<dbReference type="PANTHER" id="PTHR30212">
    <property type="entry name" value="PROTEIN YIIM"/>
    <property type="match status" value="1"/>
</dbReference>
<dbReference type="OrthoDB" id="9786134at2"/>
<dbReference type="EMBL" id="OBEG01000007">
    <property type="protein sequence ID" value="SNY89133.1"/>
    <property type="molecule type" value="Genomic_DNA"/>
</dbReference>
<gene>
    <name evidence="2" type="ORF">SAMN04244553_6133</name>
</gene>
<protein>
    <submittedName>
        <fullName evidence="2">MOSC domain-containing protein YiiM</fullName>
    </submittedName>
</protein>
<organism evidence="2 3">
    <name type="scientific">Nocardia amikacinitolerans</name>
    <dbReference type="NCBI Taxonomy" id="756689"/>
    <lineage>
        <taxon>Bacteria</taxon>
        <taxon>Bacillati</taxon>
        <taxon>Actinomycetota</taxon>
        <taxon>Actinomycetes</taxon>
        <taxon>Mycobacteriales</taxon>
        <taxon>Nocardiaceae</taxon>
        <taxon>Nocardia</taxon>
    </lineage>
</organism>
<sequence>MRSDDTARVLAVCVVHADLEVPTRVGRTAIDKRPVTGRVGVRALGLDGDHVCDTKHHGGVHQAVYAYAEHDARRWGDELGRELPAGWFGENLRISGLAVSDAVIGARWAIGDTLLEVSAPRVPCATFQHWSGEAQWVKRFTLRSDTGAYLRVLTEGTIGAGDPVEVVHVPEHGITVRDVFTGDDMDRLATLLEHESTVSDDIRMQIDRHARRYANAARAAERRGELSTEGAR</sequence>
<proteinExistence type="predicted"/>
<dbReference type="AlphaFoldDB" id="A0A285LXD5"/>
<dbReference type="InterPro" id="IPR011037">
    <property type="entry name" value="Pyrv_Knase-like_insert_dom_sf"/>
</dbReference>
<dbReference type="InterPro" id="IPR052353">
    <property type="entry name" value="Benzoxazolinone_Detox_Enz"/>
</dbReference>
<evidence type="ECO:0000259" key="1">
    <source>
        <dbReference type="PROSITE" id="PS51340"/>
    </source>
</evidence>
<dbReference type="GO" id="GO:0030151">
    <property type="term" value="F:molybdenum ion binding"/>
    <property type="evidence" value="ECO:0007669"/>
    <property type="project" value="InterPro"/>
</dbReference>
<dbReference type="InterPro" id="IPR005302">
    <property type="entry name" value="MoCF_Sase_C"/>
</dbReference>
<dbReference type="RefSeq" id="WP_097247858.1">
    <property type="nucleotide sequence ID" value="NZ_OBEG01000007.1"/>
</dbReference>
<reference evidence="3" key="1">
    <citation type="submission" date="2017-09" db="EMBL/GenBank/DDBJ databases">
        <authorList>
            <person name="Varghese N."/>
            <person name="Submissions S."/>
        </authorList>
    </citation>
    <scope>NUCLEOTIDE SEQUENCE [LARGE SCALE GENOMIC DNA]</scope>
    <source>
        <strain evidence="3">DSM 45537</strain>
    </source>
</reference>
<dbReference type="Proteomes" id="UP000219565">
    <property type="component" value="Unassembled WGS sequence"/>
</dbReference>
<dbReference type="Gene3D" id="2.40.33.20">
    <property type="entry name" value="PK beta-barrel domain-like"/>
    <property type="match status" value="1"/>
</dbReference>
<dbReference type="PROSITE" id="PS51340">
    <property type="entry name" value="MOSC"/>
    <property type="match status" value="1"/>
</dbReference>
<evidence type="ECO:0000313" key="3">
    <source>
        <dbReference type="Proteomes" id="UP000219565"/>
    </source>
</evidence>
<evidence type="ECO:0000313" key="2">
    <source>
        <dbReference type="EMBL" id="SNY89133.1"/>
    </source>
</evidence>
<keyword evidence="3" id="KW-1185">Reference proteome</keyword>
<feature type="domain" description="MOSC" evidence="1">
    <location>
        <begin position="33"/>
        <end position="167"/>
    </location>
</feature>
<accession>A0A285LXD5</accession>
<dbReference type="GO" id="GO:0003824">
    <property type="term" value="F:catalytic activity"/>
    <property type="evidence" value="ECO:0007669"/>
    <property type="project" value="InterPro"/>
</dbReference>
<dbReference type="Pfam" id="PF03473">
    <property type="entry name" value="MOSC"/>
    <property type="match status" value="1"/>
</dbReference>
<dbReference type="SUPFAM" id="SSF50800">
    <property type="entry name" value="PK beta-barrel domain-like"/>
    <property type="match status" value="1"/>
</dbReference>